<gene>
    <name evidence="3" type="ORF">OS145_05725</name>
</gene>
<evidence type="ECO:0000256" key="2">
    <source>
        <dbReference type="SAM" id="SignalP"/>
    </source>
</evidence>
<comment type="caution">
    <text evidence="3">The sequence shown here is derived from an EMBL/GenBank/DDBJ whole genome shotgun (WGS) entry which is preliminary data.</text>
</comment>
<feature type="region of interest" description="Disordered" evidence="1">
    <location>
        <begin position="67"/>
        <end position="88"/>
    </location>
</feature>
<dbReference type="EMBL" id="AAMX01000057">
    <property type="protein sequence ID" value="EAQ30779.1"/>
    <property type="molecule type" value="Genomic_DNA"/>
</dbReference>
<keyword evidence="4" id="KW-1185">Reference proteome</keyword>
<evidence type="ECO:0008006" key="5">
    <source>
        <dbReference type="Google" id="ProtNLM"/>
    </source>
</evidence>
<feature type="chain" id="PRO_5047164425" description="Secreted protein" evidence="2">
    <location>
        <begin position="22"/>
        <end position="88"/>
    </location>
</feature>
<dbReference type="RefSeq" id="WP_006957016.1">
    <property type="nucleotide sequence ID" value="NZ_CH672411.1"/>
</dbReference>
<proteinExistence type="predicted"/>
<evidence type="ECO:0000313" key="4">
    <source>
        <dbReference type="Proteomes" id="UP000016543"/>
    </source>
</evidence>
<evidence type="ECO:0000256" key="1">
    <source>
        <dbReference type="SAM" id="MobiDB-lite"/>
    </source>
</evidence>
<evidence type="ECO:0000313" key="3">
    <source>
        <dbReference type="EMBL" id="EAQ30779.1"/>
    </source>
</evidence>
<name>A0ABM9WIQ2_9GAMM</name>
<dbReference type="Proteomes" id="UP000016543">
    <property type="component" value="Unassembled WGS sequence"/>
</dbReference>
<feature type="compositionally biased region" description="Basic and acidic residues" evidence="1">
    <location>
        <begin position="69"/>
        <end position="88"/>
    </location>
</feature>
<accession>A0ABM9WIQ2</accession>
<organism evidence="3 4">
    <name type="scientific">Idiomarina baltica OS145</name>
    <dbReference type="NCBI Taxonomy" id="314276"/>
    <lineage>
        <taxon>Bacteria</taxon>
        <taxon>Pseudomonadati</taxon>
        <taxon>Pseudomonadota</taxon>
        <taxon>Gammaproteobacteria</taxon>
        <taxon>Alteromonadales</taxon>
        <taxon>Idiomarinaceae</taxon>
        <taxon>Idiomarina</taxon>
    </lineage>
</organism>
<protein>
    <recommendedName>
        <fullName evidence="5">Secreted protein</fullName>
    </recommendedName>
</protein>
<keyword evidence="2" id="KW-0732">Signal</keyword>
<sequence length="88" mass="9472">MKKFIITLSAVAALSSVPAMAQDSQESSIRSALQTEVSSISESLWQASKDAVVSTLDEITTELFSEEALASRESRDDSAESNDDNKSE</sequence>
<reference evidence="3 4" key="1">
    <citation type="submission" date="2006-01" db="EMBL/GenBank/DDBJ databases">
        <authorList>
            <person name="Brettar I."/>
            <person name="Hofle M."/>
            <person name="Ferriera S."/>
            <person name="Johnson J."/>
            <person name="Kravitz S."/>
            <person name="Halpern A."/>
            <person name="Remington K."/>
            <person name="Beeson K."/>
            <person name="Tran B."/>
            <person name="Rogers Y.-H."/>
            <person name="Friedman R."/>
            <person name="Venter J.C."/>
        </authorList>
    </citation>
    <scope>NUCLEOTIDE SEQUENCE [LARGE SCALE GENOMIC DNA]</scope>
    <source>
        <strain evidence="3 4">OS145</strain>
    </source>
</reference>
<feature type="signal peptide" evidence="2">
    <location>
        <begin position="1"/>
        <end position="21"/>
    </location>
</feature>